<dbReference type="PANTHER" id="PTHR43065">
    <property type="entry name" value="SENSOR HISTIDINE KINASE"/>
    <property type="match status" value="1"/>
</dbReference>
<feature type="domain" description="PAS" evidence="3">
    <location>
        <begin position="141"/>
        <end position="210"/>
    </location>
</feature>
<name>A0A975SKW0_9RHOO</name>
<evidence type="ECO:0000256" key="1">
    <source>
        <dbReference type="SAM" id="Coils"/>
    </source>
</evidence>
<dbReference type="EMBL" id="CP064782">
    <property type="protein sequence ID" value="QWT48143.1"/>
    <property type="molecule type" value="Genomic_DNA"/>
</dbReference>
<dbReference type="CDD" id="cd00130">
    <property type="entry name" value="PAS"/>
    <property type="match status" value="3"/>
</dbReference>
<feature type="domain" description="PAS" evidence="3">
    <location>
        <begin position="264"/>
        <end position="336"/>
    </location>
</feature>
<keyword evidence="1" id="KW-0175">Coiled coil</keyword>
<dbReference type="AlphaFoldDB" id="A0A975SKW0"/>
<dbReference type="PROSITE" id="PS50109">
    <property type="entry name" value="HIS_KIN"/>
    <property type="match status" value="1"/>
</dbReference>
<evidence type="ECO:0000259" key="2">
    <source>
        <dbReference type="PROSITE" id="PS50109"/>
    </source>
</evidence>
<dbReference type="RefSeq" id="WP_216129593.1">
    <property type="nucleotide sequence ID" value="NZ_CP064782.1"/>
</dbReference>
<dbReference type="Pfam" id="PF02518">
    <property type="entry name" value="HATPase_c"/>
    <property type="match status" value="1"/>
</dbReference>
<dbReference type="Pfam" id="PF13426">
    <property type="entry name" value="PAS_9"/>
    <property type="match status" value="3"/>
</dbReference>
<dbReference type="PROSITE" id="PS50112">
    <property type="entry name" value="PAS"/>
    <property type="match status" value="2"/>
</dbReference>
<evidence type="ECO:0000259" key="3">
    <source>
        <dbReference type="PROSITE" id="PS50112"/>
    </source>
</evidence>
<proteinExistence type="predicted"/>
<evidence type="ECO:0000259" key="4">
    <source>
        <dbReference type="PROSITE" id="PS50113"/>
    </source>
</evidence>
<sequence length="733" mass="81062">MPSSPELICRLVGDLPPMAACLVDNPLIRHFYLLVGDGQERISHVNDSFCQGLGSPREAFAGRPLFELLELSPEQRQAWDGARAEGREWRGEVPCRGADGRLLWLELALIPLPVRDGPSSTLAFASDISRLIEAEQQFRRSEAMFRSLAETSSAAIFLLREGKVAYANPALSRLTGYTLAELEGRAVEDLVVPSMREEVVRRHGERLAGKTVPAYPLEFQTKDGASRWVEVAAGRFEQDGAVGVMVTAIDITESRRAEANQRQLRQVMKQMLDGDPVPTLVINKRHEVTYWNQACATATGVKAEEVLGTNQQWRAFYDHDRPLMADLIVDNALDDLDKFYAAGYRCSLMVPGAYEAEGFFPRMGERGTWLMFTAAPLRDEAGRVIGAIETLQDITLRKDAEASLQKAFDELEVLVQARTEQLARAKAELEEDVRRREAAETELKARYGELQALNASLQSAQEQLVQSEKMASIGQLAAGVAHEINNPIGYVQSNLGSLGNYVQDLFHMLDSYETALAALPADHPAVQTLRGVQKEVDLEFLREDVPQLLAESGEGISRVRKIVADLKDFSRVDNNQEWQWANLHQGLDSTLNIVNNEIKYKAEVVKAYGELPEIQCLPSQLNQVFMNLLVNAAHAMSGPRGTITLRTGRDGEHVWVEVADTGSGIPPEVINRIFDPFFTTKPVGKGTGLGLSLSFGIVQKHHGRIDVQSQVGQGTTFRIELPIRQTAPEGSAS</sequence>
<protein>
    <submittedName>
        <fullName evidence="5">PAS domain S-box protein</fullName>
    </submittedName>
</protein>
<feature type="domain" description="Histidine kinase" evidence="2">
    <location>
        <begin position="479"/>
        <end position="725"/>
    </location>
</feature>
<dbReference type="SMART" id="SM00086">
    <property type="entry name" value="PAC"/>
    <property type="match status" value="3"/>
</dbReference>
<feature type="coiled-coil region" evidence="1">
    <location>
        <begin position="397"/>
        <end position="470"/>
    </location>
</feature>
<evidence type="ECO:0000313" key="5">
    <source>
        <dbReference type="EMBL" id="QWT48143.1"/>
    </source>
</evidence>
<dbReference type="SMART" id="SM00091">
    <property type="entry name" value="PAS"/>
    <property type="match status" value="3"/>
</dbReference>
<organism evidence="5 6">
    <name type="scientific">Azospira inquinata</name>
    <dbReference type="NCBI Taxonomy" id="2785627"/>
    <lineage>
        <taxon>Bacteria</taxon>
        <taxon>Pseudomonadati</taxon>
        <taxon>Pseudomonadota</taxon>
        <taxon>Betaproteobacteria</taxon>
        <taxon>Rhodocyclales</taxon>
        <taxon>Rhodocyclaceae</taxon>
        <taxon>Azospira</taxon>
    </lineage>
</organism>
<dbReference type="InterPro" id="IPR005467">
    <property type="entry name" value="His_kinase_dom"/>
</dbReference>
<dbReference type="CDD" id="cd16943">
    <property type="entry name" value="HATPase_AtoS-like"/>
    <property type="match status" value="1"/>
</dbReference>
<reference evidence="5" key="1">
    <citation type="submission" date="2020-11" db="EMBL/GenBank/DDBJ databases">
        <title>Azospira inquinata sp. nov.</title>
        <authorList>
            <person name="Moe W.M."/>
            <person name="Mikes M.C."/>
        </authorList>
    </citation>
    <scope>NUCLEOTIDE SEQUENCE</scope>
    <source>
        <strain evidence="5">Azo-3</strain>
    </source>
</reference>
<accession>A0A975SKW0</accession>
<dbReference type="InterPro" id="IPR000014">
    <property type="entry name" value="PAS"/>
</dbReference>
<dbReference type="InterPro" id="IPR000700">
    <property type="entry name" value="PAS-assoc_C"/>
</dbReference>
<dbReference type="KEGG" id="aiq:Azoinq_09710"/>
<feature type="domain" description="PAC" evidence="4">
    <location>
        <begin position="354"/>
        <end position="406"/>
    </location>
</feature>
<dbReference type="SMART" id="SM00387">
    <property type="entry name" value="HATPase_c"/>
    <property type="match status" value="1"/>
</dbReference>
<keyword evidence="6" id="KW-1185">Reference proteome</keyword>
<dbReference type="InterPro" id="IPR001610">
    <property type="entry name" value="PAC"/>
</dbReference>
<dbReference type="Proteomes" id="UP000683428">
    <property type="component" value="Chromosome"/>
</dbReference>
<dbReference type="NCBIfam" id="TIGR00229">
    <property type="entry name" value="sensory_box"/>
    <property type="match status" value="2"/>
</dbReference>
<gene>
    <name evidence="5" type="ORF">Azoinq_09710</name>
</gene>
<dbReference type="PANTHER" id="PTHR43065:SF50">
    <property type="entry name" value="HISTIDINE KINASE"/>
    <property type="match status" value="1"/>
</dbReference>
<dbReference type="InterPro" id="IPR003594">
    <property type="entry name" value="HATPase_dom"/>
</dbReference>
<evidence type="ECO:0000313" key="6">
    <source>
        <dbReference type="Proteomes" id="UP000683428"/>
    </source>
</evidence>
<dbReference type="PROSITE" id="PS50113">
    <property type="entry name" value="PAC"/>
    <property type="match status" value="2"/>
</dbReference>
<feature type="domain" description="PAC" evidence="4">
    <location>
        <begin position="213"/>
        <end position="263"/>
    </location>
</feature>